<evidence type="ECO:0000256" key="1">
    <source>
        <dbReference type="SAM" id="MobiDB-lite"/>
    </source>
</evidence>
<reference evidence="3" key="1">
    <citation type="journal article" date="2019" name="Int. J. Syst. Evol. Microbiol.">
        <title>The Global Catalogue of Microorganisms (GCM) 10K type strain sequencing project: providing services to taxonomists for standard genome sequencing and annotation.</title>
        <authorList>
            <consortium name="The Broad Institute Genomics Platform"/>
            <consortium name="The Broad Institute Genome Sequencing Center for Infectious Disease"/>
            <person name="Wu L."/>
            <person name="Ma J."/>
        </authorList>
    </citation>
    <scope>NUCLEOTIDE SEQUENCE [LARGE SCALE GENOMIC DNA]</scope>
    <source>
        <strain evidence="3">JCM 16578</strain>
    </source>
</reference>
<organism evidence="2 3">
    <name type="scientific">Streptomyces lannensis</name>
    <dbReference type="NCBI Taxonomy" id="766498"/>
    <lineage>
        <taxon>Bacteria</taxon>
        <taxon>Bacillati</taxon>
        <taxon>Actinomycetota</taxon>
        <taxon>Actinomycetes</taxon>
        <taxon>Kitasatosporales</taxon>
        <taxon>Streptomycetaceae</taxon>
        <taxon>Streptomyces</taxon>
    </lineage>
</organism>
<dbReference type="RefSeq" id="WP_345546004.1">
    <property type="nucleotide sequence ID" value="NZ_BAAAZA010000002.1"/>
</dbReference>
<keyword evidence="3" id="KW-1185">Reference proteome</keyword>
<gene>
    <name evidence="2" type="ORF">GCM10022207_06290</name>
</gene>
<dbReference type="EMBL" id="BAAAZA010000002">
    <property type="protein sequence ID" value="GAA3847710.1"/>
    <property type="molecule type" value="Genomic_DNA"/>
</dbReference>
<protein>
    <submittedName>
        <fullName evidence="2">Uncharacterized protein</fullName>
    </submittedName>
</protein>
<evidence type="ECO:0000313" key="3">
    <source>
        <dbReference type="Proteomes" id="UP001501563"/>
    </source>
</evidence>
<proteinExistence type="predicted"/>
<comment type="caution">
    <text evidence="2">The sequence shown here is derived from an EMBL/GenBank/DDBJ whole genome shotgun (WGS) entry which is preliminary data.</text>
</comment>
<dbReference type="Gene3D" id="1.10.287.1060">
    <property type="entry name" value="ESAT-6-like"/>
    <property type="match status" value="1"/>
</dbReference>
<accession>A0ABP7JL95</accession>
<evidence type="ECO:0000313" key="2">
    <source>
        <dbReference type="EMBL" id="GAA3847710.1"/>
    </source>
</evidence>
<sequence>MAHTFDDLVEMERVADQAQAQVAQLRDEYGPPSVKPWTEQQTEAYEEAWHAWRDRAADVQAAITTYAKDEGQARNDVEADVKKTARHPELASA</sequence>
<dbReference type="Proteomes" id="UP001501563">
    <property type="component" value="Unassembled WGS sequence"/>
</dbReference>
<name>A0ABP7JL95_9ACTN</name>
<feature type="region of interest" description="Disordered" evidence="1">
    <location>
        <begin position="69"/>
        <end position="93"/>
    </location>
</feature>